<feature type="signal peptide" evidence="1">
    <location>
        <begin position="1"/>
        <end position="21"/>
    </location>
</feature>
<gene>
    <name evidence="2" type="ORF">GKIL_4025</name>
</gene>
<name>U5QMX3_GLOK1</name>
<evidence type="ECO:0000313" key="3">
    <source>
        <dbReference type="Proteomes" id="UP000017396"/>
    </source>
</evidence>
<dbReference type="RefSeq" id="WP_023175611.1">
    <property type="nucleotide sequence ID" value="NC_022600.1"/>
</dbReference>
<dbReference type="eggNOG" id="COG1555">
    <property type="taxonomic scope" value="Bacteria"/>
</dbReference>
<dbReference type="Proteomes" id="UP000017396">
    <property type="component" value="Chromosome"/>
</dbReference>
<keyword evidence="1" id="KW-0732">Signal</keyword>
<evidence type="ECO:0000256" key="1">
    <source>
        <dbReference type="SAM" id="SignalP"/>
    </source>
</evidence>
<dbReference type="Gene3D" id="1.10.150.320">
    <property type="entry name" value="Photosystem II 12 kDa extrinsic protein"/>
    <property type="match status" value="1"/>
</dbReference>
<organism evidence="2 3">
    <name type="scientific">Gloeobacter kilaueensis (strain ATCC BAA-2537 / CCAP 1431/1 / ULC 316 / JS1)</name>
    <dbReference type="NCBI Taxonomy" id="1183438"/>
    <lineage>
        <taxon>Bacteria</taxon>
        <taxon>Bacillati</taxon>
        <taxon>Cyanobacteriota</taxon>
        <taxon>Cyanophyceae</taxon>
        <taxon>Gloeobacterales</taxon>
        <taxon>Gloeobacteraceae</taxon>
        <taxon>Gloeobacter</taxon>
    </lineage>
</organism>
<dbReference type="AlphaFoldDB" id="U5QMX3"/>
<dbReference type="Pfam" id="PF12836">
    <property type="entry name" value="HHH_3"/>
    <property type="match status" value="1"/>
</dbReference>
<evidence type="ECO:0000313" key="2">
    <source>
        <dbReference type="EMBL" id="AGY60271.1"/>
    </source>
</evidence>
<evidence type="ECO:0008006" key="4">
    <source>
        <dbReference type="Google" id="ProtNLM"/>
    </source>
</evidence>
<dbReference type="PROSITE" id="PS51257">
    <property type="entry name" value="PROKAR_LIPOPROTEIN"/>
    <property type="match status" value="1"/>
</dbReference>
<sequence>MHPCRSLLPLGLLLVLLVGCSSPPPPPEARAVATVTASRPPININTAILSELDTLEGQLGIPALSNRIQAARPYASTEELVSKKVLTQAQFDQVKDQVSVEEVVLTGQARDVAYLTKLGLMRGHLLVAQELLVRRRPEQALPHIGHPIEEIYLDVEDQLNERQVPEFKSALLKLQDLVRFKPTSPEIAPGLQAALAAIDRAIAAVPATERAEPAFTLQVIGGLLDAAAAEYSAAVSGNKIVAQIEYEDSRGFVLHANELFARIAPALGKSHPKSEKVLAADLRRLSSAWPGIEPPGKPILSVSEVTASIQAVERTSKAVVSA</sequence>
<proteinExistence type="predicted"/>
<dbReference type="KEGG" id="glj:GKIL_4025"/>
<dbReference type="EMBL" id="CP003587">
    <property type="protein sequence ID" value="AGY60271.1"/>
    <property type="molecule type" value="Genomic_DNA"/>
</dbReference>
<dbReference type="OrthoDB" id="7359338at2"/>
<accession>U5QMX3</accession>
<dbReference type="SUPFAM" id="SSF81585">
    <property type="entry name" value="PsbU/PolX domain-like"/>
    <property type="match status" value="1"/>
</dbReference>
<feature type="chain" id="PRO_5004664087" description="DNA uptake protein" evidence="1">
    <location>
        <begin position="22"/>
        <end position="322"/>
    </location>
</feature>
<dbReference type="PATRIC" id="fig|1183438.3.peg.3962"/>
<dbReference type="HOGENOM" id="CLU_063849_0_0_3"/>
<reference evidence="2 3" key="1">
    <citation type="journal article" date="2013" name="PLoS ONE">
        <title>Cultivation and Complete Genome Sequencing of Gloeobacter kilaueensis sp. nov., from a Lava Cave in Kilauea Caldera, Hawai'i.</title>
        <authorList>
            <person name="Saw J.H."/>
            <person name="Schatz M."/>
            <person name="Brown M.V."/>
            <person name="Kunkel D.D."/>
            <person name="Foster J.S."/>
            <person name="Shick H."/>
            <person name="Christensen S."/>
            <person name="Hou S."/>
            <person name="Wan X."/>
            <person name="Donachie S.P."/>
        </authorList>
    </citation>
    <scope>NUCLEOTIDE SEQUENCE [LARGE SCALE GENOMIC DNA]</scope>
    <source>
        <strain evidence="3">JS</strain>
    </source>
</reference>
<protein>
    <recommendedName>
        <fullName evidence="4">DNA uptake protein</fullName>
    </recommendedName>
</protein>
<dbReference type="STRING" id="1183438.GKIL_4025"/>
<keyword evidence="3" id="KW-1185">Reference proteome</keyword>